<dbReference type="KEGG" id="gfs:119641537"/>
<dbReference type="InterPro" id="IPR050479">
    <property type="entry name" value="CYP11_CYP27_families"/>
</dbReference>
<dbReference type="GO" id="GO:0020037">
    <property type="term" value="F:heme binding"/>
    <property type="evidence" value="ECO:0007669"/>
    <property type="project" value="InterPro"/>
</dbReference>
<feature type="transmembrane region" description="Helical" evidence="9">
    <location>
        <begin position="12"/>
        <end position="29"/>
    </location>
</feature>
<protein>
    <submittedName>
        <fullName evidence="11">Cytochrome P450 315a1, mitochondrial</fullName>
    </submittedName>
</protein>
<dbReference type="InterPro" id="IPR001128">
    <property type="entry name" value="Cyt_P450"/>
</dbReference>
<dbReference type="GeneID" id="119641537"/>
<dbReference type="Pfam" id="PF00067">
    <property type="entry name" value="p450"/>
    <property type="match status" value="1"/>
</dbReference>
<dbReference type="CDD" id="cd11054">
    <property type="entry name" value="CYP24A1-like"/>
    <property type="match status" value="1"/>
</dbReference>
<proteinExistence type="inferred from homology"/>
<evidence type="ECO:0000256" key="4">
    <source>
        <dbReference type="ARBA" id="ARBA00022723"/>
    </source>
</evidence>
<dbReference type="PRINTS" id="PR00385">
    <property type="entry name" value="P450"/>
</dbReference>
<dbReference type="PANTHER" id="PTHR24279:SF120">
    <property type="entry name" value="CYTOCHROME P450"/>
    <property type="match status" value="1"/>
</dbReference>
<keyword evidence="4 8" id="KW-0479">Metal-binding</keyword>
<comment type="cofactor">
    <cofactor evidence="1 8">
        <name>heme</name>
        <dbReference type="ChEBI" id="CHEBI:30413"/>
    </cofactor>
</comment>
<keyword evidence="5" id="KW-0560">Oxidoreductase</keyword>
<evidence type="ECO:0000256" key="8">
    <source>
        <dbReference type="PIRSR" id="PIRSR602401-1"/>
    </source>
</evidence>
<dbReference type="PANTHER" id="PTHR24279">
    <property type="entry name" value="CYTOCHROME P450"/>
    <property type="match status" value="1"/>
</dbReference>
<sequence length="525" mass="60563">MSSFRNTFWILRWAYGMITLALFNFVVILKKCLFIKSKSAQQQLDNERFCPAQQNTAHAQPFEKQHATIPRVKGLPIFGTFFEFLAAGAAPQLHNYIDKRHRQYGCIFHERLGGTQDAIFVSSANLMRAVFLHEGQHPEHPLPEAWILYNKHYNCQRGLFFMEGEEWLHNRRILNRLLLNGSFNWIDLNVQICTEKLINKWRTECESRTSLGYEVKHLEDELYRWSINVIISVMFGNSYLYDASLQLALENFSKVVHKIFENSSALMNFPPKLAKLLNLRLWSEFEANVTKVLQQGNDIIDEFMKQSTNEDDGLYAKLKEAEVPLLVIKRIFVDLVIAAGDTTAFSSVWALYLLSKDHELPQKLLEEYYALDNYSSPLVHGFIKETLRLYPVAPFIGRYMPRDVLIGGYHIKKKSLVLLSLYTAGRDSKHFPDPLTVMPERWIFNESTGQLQSVLQAHGTLPFAIGNRSCIGRKIAISQMHHLIKEVVKTFHLSCLNSTPIEPVLRLVTVPNQPLKLLLNMRNHA</sequence>
<dbReference type="GO" id="GO:0016705">
    <property type="term" value="F:oxidoreductase activity, acting on paired donors, with incorporation or reduction of molecular oxygen"/>
    <property type="evidence" value="ECO:0007669"/>
    <property type="project" value="InterPro"/>
</dbReference>
<name>A0A9C5Z6P0_9MUSC</name>
<dbReference type="InterPro" id="IPR002401">
    <property type="entry name" value="Cyt_P450_E_grp-I"/>
</dbReference>
<reference evidence="11" key="1">
    <citation type="submission" date="2025-08" db="UniProtKB">
        <authorList>
            <consortium name="RefSeq"/>
        </authorList>
    </citation>
    <scope>IDENTIFICATION</scope>
    <source>
        <tissue evidence="11">Whole body pupa</tissue>
    </source>
</reference>
<evidence type="ECO:0000256" key="3">
    <source>
        <dbReference type="ARBA" id="ARBA00022617"/>
    </source>
</evidence>
<dbReference type="PRINTS" id="PR00463">
    <property type="entry name" value="EP450I"/>
</dbReference>
<dbReference type="InterPro" id="IPR036396">
    <property type="entry name" value="Cyt_P450_sf"/>
</dbReference>
<keyword evidence="7" id="KW-0503">Monooxygenase</keyword>
<evidence type="ECO:0000256" key="7">
    <source>
        <dbReference type="ARBA" id="ARBA00023033"/>
    </source>
</evidence>
<dbReference type="SUPFAM" id="SSF48264">
    <property type="entry name" value="Cytochrome P450"/>
    <property type="match status" value="1"/>
</dbReference>
<gene>
    <name evidence="11" type="primary">LOC119641537</name>
</gene>
<dbReference type="GO" id="GO:0004497">
    <property type="term" value="F:monooxygenase activity"/>
    <property type="evidence" value="ECO:0007669"/>
    <property type="project" value="UniProtKB-KW"/>
</dbReference>
<organism evidence="10 11">
    <name type="scientific">Glossina fuscipes</name>
    <dbReference type="NCBI Taxonomy" id="7396"/>
    <lineage>
        <taxon>Eukaryota</taxon>
        <taxon>Metazoa</taxon>
        <taxon>Ecdysozoa</taxon>
        <taxon>Arthropoda</taxon>
        <taxon>Hexapoda</taxon>
        <taxon>Insecta</taxon>
        <taxon>Pterygota</taxon>
        <taxon>Neoptera</taxon>
        <taxon>Endopterygota</taxon>
        <taxon>Diptera</taxon>
        <taxon>Brachycera</taxon>
        <taxon>Muscomorpha</taxon>
        <taxon>Hippoboscoidea</taxon>
        <taxon>Glossinidae</taxon>
        <taxon>Glossina</taxon>
    </lineage>
</organism>
<dbReference type="Proteomes" id="UP000092443">
    <property type="component" value="Unplaced"/>
</dbReference>
<dbReference type="Gene3D" id="1.10.630.10">
    <property type="entry name" value="Cytochrome P450"/>
    <property type="match status" value="1"/>
</dbReference>
<dbReference type="GO" id="GO:0005506">
    <property type="term" value="F:iron ion binding"/>
    <property type="evidence" value="ECO:0007669"/>
    <property type="project" value="InterPro"/>
</dbReference>
<keyword evidence="6 8" id="KW-0408">Iron</keyword>
<keyword evidence="3 8" id="KW-0349">Heme</keyword>
<evidence type="ECO:0000256" key="9">
    <source>
        <dbReference type="SAM" id="Phobius"/>
    </source>
</evidence>
<keyword evidence="9" id="KW-1133">Transmembrane helix</keyword>
<keyword evidence="9" id="KW-0472">Membrane</keyword>
<dbReference type="AlphaFoldDB" id="A0A9C5Z6P0"/>
<feature type="binding site" description="axial binding residue" evidence="8">
    <location>
        <position position="470"/>
    </location>
    <ligand>
        <name>heme</name>
        <dbReference type="ChEBI" id="CHEBI:30413"/>
    </ligand>
    <ligandPart>
        <name>Fe</name>
        <dbReference type="ChEBI" id="CHEBI:18248"/>
    </ligandPart>
</feature>
<keyword evidence="10" id="KW-1185">Reference proteome</keyword>
<evidence type="ECO:0000313" key="11">
    <source>
        <dbReference type="RefSeq" id="XP_037896205.1"/>
    </source>
</evidence>
<evidence type="ECO:0000313" key="10">
    <source>
        <dbReference type="Proteomes" id="UP000092443"/>
    </source>
</evidence>
<evidence type="ECO:0000256" key="2">
    <source>
        <dbReference type="ARBA" id="ARBA00010617"/>
    </source>
</evidence>
<evidence type="ECO:0000256" key="1">
    <source>
        <dbReference type="ARBA" id="ARBA00001971"/>
    </source>
</evidence>
<dbReference type="RefSeq" id="XP_037896205.1">
    <property type="nucleotide sequence ID" value="XM_038040277.1"/>
</dbReference>
<comment type="similarity">
    <text evidence="2">Belongs to the cytochrome P450 family.</text>
</comment>
<evidence type="ECO:0000256" key="6">
    <source>
        <dbReference type="ARBA" id="ARBA00023004"/>
    </source>
</evidence>
<accession>A0A9C5Z6P0</accession>
<keyword evidence="9" id="KW-0812">Transmembrane</keyword>
<evidence type="ECO:0000256" key="5">
    <source>
        <dbReference type="ARBA" id="ARBA00023002"/>
    </source>
</evidence>